<sequence>MATKGDYCSSLKGKQDITVGDNGQYSNLNLNPNIQQKADIVFSKDVTNDNRKVSNKDFNEVNDLQTKKDSNSWNKDNNDLTFFNSQRNNSSDKKGTLKGNVSKTAANCKNSTLSLHIFAYENSNEATASDFLDGKNDRRKNESLIIKGINEKQINFDSNVVIQNPFEFPRQQEEDDKNAKPPEVMQFKASQRLLDPNDMSVIENHSSNGESTENTEED</sequence>
<organism evidence="1 2">
    <name type="scientific">Panagrolaimus sp. PS1159</name>
    <dbReference type="NCBI Taxonomy" id="55785"/>
    <lineage>
        <taxon>Eukaryota</taxon>
        <taxon>Metazoa</taxon>
        <taxon>Ecdysozoa</taxon>
        <taxon>Nematoda</taxon>
        <taxon>Chromadorea</taxon>
        <taxon>Rhabditida</taxon>
        <taxon>Tylenchina</taxon>
        <taxon>Panagrolaimomorpha</taxon>
        <taxon>Panagrolaimoidea</taxon>
        <taxon>Panagrolaimidae</taxon>
        <taxon>Panagrolaimus</taxon>
    </lineage>
</organism>
<proteinExistence type="predicted"/>
<dbReference type="WBParaSite" id="PS1159_v2.g9326.t1">
    <property type="protein sequence ID" value="PS1159_v2.g9326.t1"/>
    <property type="gene ID" value="PS1159_v2.g9326"/>
</dbReference>
<reference evidence="2" key="1">
    <citation type="submission" date="2022-11" db="UniProtKB">
        <authorList>
            <consortium name="WormBaseParasite"/>
        </authorList>
    </citation>
    <scope>IDENTIFICATION</scope>
</reference>
<evidence type="ECO:0000313" key="1">
    <source>
        <dbReference type="Proteomes" id="UP000887580"/>
    </source>
</evidence>
<dbReference type="Proteomes" id="UP000887580">
    <property type="component" value="Unplaced"/>
</dbReference>
<protein>
    <submittedName>
        <fullName evidence="2">Uncharacterized protein</fullName>
    </submittedName>
</protein>
<evidence type="ECO:0000313" key="2">
    <source>
        <dbReference type="WBParaSite" id="PS1159_v2.g9326.t1"/>
    </source>
</evidence>
<name>A0AC35GW79_9BILA</name>
<accession>A0AC35GW79</accession>